<gene>
    <name evidence="3" type="ORF">NDU88_000882</name>
</gene>
<dbReference type="Pfam" id="PF00021">
    <property type="entry name" value="UPAR_LY6"/>
    <property type="match status" value="1"/>
</dbReference>
<feature type="chain" id="PRO_5043967176" description="UPAR/Ly6 domain-containing protein" evidence="1">
    <location>
        <begin position="21"/>
        <end position="123"/>
    </location>
</feature>
<evidence type="ECO:0000256" key="1">
    <source>
        <dbReference type="SAM" id="SignalP"/>
    </source>
</evidence>
<keyword evidence="4" id="KW-1185">Reference proteome</keyword>
<feature type="signal peptide" evidence="1">
    <location>
        <begin position="1"/>
        <end position="20"/>
    </location>
</feature>
<comment type="caution">
    <text evidence="3">The sequence shown here is derived from an EMBL/GenBank/DDBJ whole genome shotgun (WGS) entry which is preliminary data.</text>
</comment>
<dbReference type="InterPro" id="IPR016054">
    <property type="entry name" value="LY6_UPA_recep-like"/>
</dbReference>
<sequence length="123" mass="12864">MNQGLLFGLCLLCCLSAGEALTCYYCPYGRCFLPTTVTCSGVQICDTASASASSSVAGVILKGKGCLGIFSCLSSSKEYYEGVEFTVSHSCCFGSLCNATSFARPSLLVGLLSLMASLLMKFL</sequence>
<proteinExistence type="predicted"/>
<feature type="domain" description="UPAR/Ly6" evidence="2">
    <location>
        <begin position="20"/>
        <end position="99"/>
    </location>
</feature>
<keyword evidence="1" id="KW-0732">Signal</keyword>
<name>A0AAV7Q2N7_PLEWA</name>
<protein>
    <recommendedName>
        <fullName evidence="2">UPAR/Ly6 domain-containing protein</fullName>
    </recommendedName>
</protein>
<evidence type="ECO:0000313" key="3">
    <source>
        <dbReference type="EMBL" id="KAJ1134430.1"/>
    </source>
</evidence>
<dbReference type="EMBL" id="JANPWB010000010">
    <property type="protein sequence ID" value="KAJ1134430.1"/>
    <property type="molecule type" value="Genomic_DNA"/>
</dbReference>
<dbReference type="AlphaFoldDB" id="A0AAV7Q2N7"/>
<evidence type="ECO:0000313" key="4">
    <source>
        <dbReference type="Proteomes" id="UP001066276"/>
    </source>
</evidence>
<dbReference type="Proteomes" id="UP001066276">
    <property type="component" value="Chromosome 6"/>
</dbReference>
<dbReference type="InterPro" id="IPR045860">
    <property type="entry name" value="Snake_toxin-like_sf"/>
</dbReference>
<dbReference type="SUPFAM" id="SSF57302">
    <property type="entry name" value="Snake toxin-like"/>
    <property type="match status" value="1"/>
</dbReference>
<evidence type="ECO:0000259" key="2">
    <source>
        <dbReference type="Pfam" id="PF00021"/>
    </source>
</evidence>
<accession>A0AAV7Q2N7</accession>
<organism evidence="3 4">
    <name type="scientific">Pleurodeles waltl</name>
    <name type="common">Iberian ribbed newt</name>
    <dbReference type="NCBI Taxonomy" id="8319"/>
    <lineage>
        <taxon>Eukaryota</taxon>
        <taxon>Metazoa</taxon>
        <taxon>Chordata</taxon>
        <taxon>Craniata</taxon>
        <taxon>Vertebrata</taxon>
        <taxon>Euteleostomi</taxon>
        <taxon>Amphibia</taxon>
        <taxon>Batrachia</taxon>
        <taxon>Caudata</taxon>
        <taxon>Salamandroidea</taxon>
        <taxon>Salamandridae</taxon>
        <taxon>Pleurodelinae</taxon>
        <taxon>Pleurodeles</taxon>
    </lineage>
</organism>
<reference evidence="3" key="1">
    <citation type="journal article" date="2022" name="bioRxiv">
        <title>Sequencing and chromosome-scale assembly of the giantPleurodeles waltlgenome.</title>
        <authorList>
            <person name="Brown T."/>
            <person name="Elewa A."/>
            <person name="Iarovenko S."/>
            <person name="Subramanian E."/>
            <person name="Araus A.J."/>
            <person name="Petzold A."/>
            <person name="Susuki M."/>
            <person name="Suzuki K.-i.T."/>
            <person name="Hayashi T."/>
            <person name="Toyoda A."/>
            <person name="Oliveira C."/>
            <person name="Osipova E."/>
            <person name="Leigh N.D."/>
            <person name="Simon A."/>
            <person name="Yun M.H."/>
        </authorList>
    </citation>
    <scope>NUCLEOTIDE SEQUENCE</scope>
    <source>
        <strain evidence="3">20211129_DDA</strain>
        <tissue evidence="3">Liver</tissue>
    </source>
</reference>